<keyword evidence="3" id="KW-0808">Transferase</keyword>
<evidence type="ECO:0000313" key="3">
    <source>
        <dbReference type="EMBL" id="QHT71450.1"/>
    </source>
</evidence>
<dbReference type="PROSITE" id="PS51729">
    <property type="entry name" value="GNAT_YJDJ"/>
    <property type="match status" value="1"/>
</dbReference>
<dbReference type="SUPFAM" id="SSF55729">
    <property type="entry name" value="Acyl-CoA N-acyltransferases (Nat)"/>
    <property type="match status" value="1"/>
</dbReference>
<dbReference type="CDD" id="cd04301">
    <property type="entry name" value="NAT_SF"/>
    <property type="match status" value="1"/>
</dbReference>
<dbReference type="Pfam" id="PF14542">
    <property type="entry name" value="Acetyltransf_CG"/>
    <property type="match status" value="1"/>
</dbReference>
<dbReference type="PANTHER" id="PTHR31435:SF9">
    <property type="entry name" value="PROTEIN NATD1"/>
    <property type="match status" value="1"/>
</dbReference>
<evidence type="ECO:0000259" key="2">
    <source>
        <dbReference type="PROSITE" id="PS51729"/>
    </source>
</evidence>
<sequence length="96" mass="10982">MEVTIEHYEEDQEFIAQLDEGEAELAYSLPKEGVMDIQHTYVSEELRGEGIAEQLAKTALEYAKSKQWKVIATCPFVSSYVKRHSKEYKSLLADPL</sequence>
<organism evidence="3 4">
    <name type="scientific">Rhodocytophaga rosea</name>
    <dbReference type="NCBI Taxonomy" id="2704465"/>
    <lineage>
        <taxon>Bacteria</taxon>
        <taxon>Pseudomonadati</taxon>
        <taxon>Bacteroidota</taxon>
        <taxon>Cytophagia</taxon>
        <taxon>Cytophagales</taxon>
        <taxon>Rhodocytophagaceae</taxon>
        <taxon>Rhodocytophaga</taxon>
    </lineage>
</organism>
<dbReference type="EMBL" id="CP048222">
    <property type="protein sequence ID" value="QHT71450.1"/>
    <property type="molecule type" value="Genomic_DNA"/>
</dbReference>
<evidence type="ECO:0000313" key="4">
    <source>
        <dbReference type="Proteomes" id="UP000480178"/>
    </source>
</evidence>
<accession>A0A6C0GVY9</accession>
<keyword evidence="4" id="KW-1185">Reference proteome</keyword>
<name>A0A6C0GVY9_9BACT</name>
<dbReference type="PANTHER" id="PTHR31435">
    <property type="entry name" value="PROTEIN NATD1"/>
    <property type="match status" value="1"/>
</dbReference>
<dbReference type="KEGG" id="rhoz:GXP67_34720"/>
<feature type="domain" description="N-acetyltransferase" evidence="2">
    <location>
        <begin position="6"/>
        <end position="93"/>
    </location>
</feature>
<dbReference type="Proteomes" id="UP000480178">
    <property type="component" value="Chromosome"/>
</dbReference>
<dbReference type="Gene3D" id="3.40.630.30">
    <property type="match status" value="1"/>
</dbReference>
<dbReference type="InterPro" id="IPR045057">
    <property type="entry name" value="Gcn5-rel_NAT"/>
</dbReference>
<dbReference type="InterPro" id="IPR016181">
    <property type="entry name" value="Acyl_CoA_acyltransferase"/>
</dbReference>
<evidence type="ECO:0000259" key="1">
    <source>
        <dbReference type="PROSITE" id="PS51186"/>
    </source>
</evidence>
<gene>
    <name evidence="3" type="ORF">GXP67_34720</name>
</gene>
<dbReference type="GO" id="GO:0016747">
    <property type="term" value="F:acyltransferase activity, transferring groups other than amino-acyl groups"/>
    <property type="evidence" value="ECO:0007669"/>
    <property type="project" value="InterPro"/>
</dbReference>
<proteinExistence type="predicted"/>
<dbReference type="PROSITE" id="PS51186">
    <property type="entry name" value="GNAT"/>
    <property type="match status" value="1"/>
</dbReference>
<dbReference type="InterPro" id="IPR031165">
    <property type="entry name" value="GNAT_YJDJ"/>
</dbReference>
<dbReference type="RefSeq" id="WP_162447389.1">
    <property type="nucleotide sequence ID" value="NZ_CP048222.1"/>
</dbReference>
<reference evidence="3 4" key="1">
    <citation type="submission" date="2020-01" db="EMBL/GenBank/DDBJ databases">
        <authorList>
            <person name="Kim M.K."/>
        </authorList>
    </citation>
    <scope>NUCLEOTIDE SEQUENCE [LARGE SCALE GENOMIC DNA]</scope>
    <source>
        <strain evidence="3 4">172606-1</strain>
    </source>
</reference>
<protein>
    <submittedName>
        <fullName evidence="3">N-acetyltransferase</fullName>
    </submittedName>
</protein>
<dbReference type="AlphaFoldDB" id="A0A6C0GVY9"/>
<dbReference type="InterPro" id="IPR000182">
    <property type="entry name" value="GNAT_dom"/>
</dbReference>
<feature type="domain" description="N-acetyltransferase" evidence="1">
    <location>
        <begin position="1"/>
        <end position="96"/>
    </location>
</feature>